<evidence type="ECO:0000313" key="9">
    <source>
        <dbReference type="Proteomes" id="UP000242561"/>
    </source>
</evidence>
<comment type="cofactor">
    <cofactor evidence="2">
        <name>Mg(2+)</name>
        <dbReference type="ChEBI" id="CHEBI:18420"/>
    </cofactor>
</comment>
<keyword evidence="9" id="KW-1185">Reference proteome</keyword>
<dbReference type="PANTHER" id="PTHR12992:SF11">
    <property type="entry name" value="MITOCHONDRIAL COENZYME A DIPHOSPHATASE NUDT8"/>
    <property type="match status" value="1"/>
</dbReference>
<evidence type="ECO:0000256" key="3">
    <source>
        <dbReference type="ARBA" id="ARBA00022723"/>
    </source>
</evidence>
<dbReference type="PROSITE" id="PS51462">
    <property type="entry name" value="NUDIX"/>
    <property type="match status" value="1"/>
</dbReference>
<dbReference type="InterPro" id="IPR000086">
    <property type="entry name" value="NUDIX_hydrolase_dom"/>
</dbReference>
<feature type="domain" description="Nudix hydrolase" evidence="7">
    <location>
        <begin position="31"/>
        <end position="161"/>
    </location>
</feature>
<dbReference type="EMBL" id="CP018154">
    <property type="protein sequence ID" value="APG63019.1"/>
    <property type="molecule type" value="Genomic_DNA"/>
</dbReference>
<evidence type="ECO:0000256" key="4">
    <source>
        <dbReference type="ARBA" id="ARBA00022801"/>
    </source>
</evidence>
<protein>
    <submittedName>
        <fullName evidence="8">Coenzyme A pyrophosphatase</fullName>
    </submittedName>
</protein>
<evidence type="ECO:0000313" key="8">
    <source>
        <dbReference type="EMBL" id="APG63019.1"/>
    </source>
</evidence>
<evidence type="ECO:0000256" key="5">
    <source>
        <dbReference type="ARBA" id="ARBA00022842"/>
    </source>
</evidence>
<keyword evidence="4" id="KW-0378">Hydrolase</keyword>
<evidence type="ECO:0000256" key="6">
    <source>
        <dbReference type="ARBA" id="ARBA00023211"/>
    </source>
</evidence>
<reference evidence="8 9" key="1">
    <citation type="submission" date="2016-11" db="EMBL/GenBank/DDBJ databases">
        <title>Sphingorhabdus sp. LPB0140, isolated from marine environment.</title>
        <authorList>
            <person name="Kim E."/>
            <person name="Yi H."/>
        </authorList>
    </citation>
    <scope>NUCLEOTIDE SEQUENCE [LARGE SCALE GENOMIC DNA]</scope>
    <source>
        <strain evidence="8 9">LPB0140</strain>
    </source>
</reference>
<keyword evidence="5" id="KW-0460">Magnesium</keyword>
<sequence>MQWIDKIHAAIADPRPFNIEDEFHNGKGQQLIPAAVLITITDAPRPSTILTQRPSWLRAHAGQVAFPGGKIDADDKDAIDAALREAEEELSIDRQKVEILGTGDIYRTGSGYAITPVFGLVSDTLSITPNPDEVSHWFKTPMDFLMNPQNAIKKQVMWQGQMREYYDMQWNEFRIWGVTAGIIANLRNRILMQDK</sequence>
<dbReference type="InterPro" id="IPR045121">
    <property type="entry name" value="CoAse"/>
</dbReference>
<dbReference type="GO" id="GO:0046872">
    <property type="term" value="F:metal ion binding"/>
    <property type="evidence" value="ECO:0007669"/>
    <property type="project" value="UniProtKB-KW"/>
</dbReference>
<dbReference type="Proteomes" id="UP000242561">
    <property type="component" value="Chromosome"/>
</dbReference>
<evidence type="ECO:0000259" key="7">
    <source>
        <dbReference type="PROSITE" id="PS51462"/>
    </source>
</evidence>
<evidence type="ECO:0000256" key="2">
    <source>
        <dbReference type="ARBA" id="ARBA00001946"/>
    </source>
</evidence>
<name>A0A1L3JD52_9SPHN</name>
<dbReference type="SUPFAM" id="SSF55811">
    <property type="entry name" value="Nudix"/>
    <property type="match status" value="1"/>
</dbReference>
<evidence type="ECO:0000256" key="1">
    <source>
        <dbReference type="ARBA" id="ARBA00001936"/>
    </source>
</evidence>
<dbReference type="RefSeq" id="WP_072559671.1">
    <property type="nucleotide sequence ID" value="NZ_CP018154.1"/>
</dbReference>
<dbReference type="Pfam" id="PF00293">
    <property type="entry name" value="NUDIX"/>
    <property type="match status" value="1"/>
</dbReference>
<dbReference type="OrthoDB" id="9802805at2"/>
<dbReference type="Gene3D" id="3.90.79.10">
    <property type="entry name" value="Nucleoside Triphosphate Pyrophosphohydrolase"/>
    <property type="match status" value="1"/>
</dbReference>
<dbReference type="CDD" id="cd03426">
    <property type="entry name" value="NUDIX_CoAse_Nudt7"/>
    <property type="match status" value="1"/>
</dbReference>
<keyword evidence="3" id="KW-0479">Metal-binding</keyword>
<dbReference type="PANTHER" id="PTHR12992">
    <property type="entry name" value="NUDIX HYDROLASE"/>
    <property type="match status" value="1"/>
</dbReference>
<dbReference type="NCBIfam" id="NF007980">
    <property type="entry name" value="PRK10707.1"/>
    <property type="match status" value="1"/>
</dbReference>
<accession>A0A1L3JD52</accession>
<keyword evidence="6" id="KW-0464">Manganese</keyword>
<dbReference type="InterPro" id="IPR015797">
    <property type="entry name" value="NUDIX_hydrolase-like_dom_sf"/>
</dbReference>
<comment type="cofactor">
    <cofactor evidence="1">
        <name>Mn(2+)</name>
        <dbReference type="ChEBI" id="CHEBI:29035"/>
    </cofactor>
</comment>
<dbReference type="STRING" id="1913578.LPB140_09720"/>
<dbReference type="GO" id="GO:0010945">
    <property type="term" value="F:coenzyme A diphosphatase activity"/>
    <property type="evidence" value="ECO:0007669"/>
    <property type="project" value="InterPro"/>
</dbReference>
<proteinExistence type="predicted"/>
<dbReference type="KEGG" id="sphl:LPB140_09720"/>
<gene>
    <name evidence="8" type="ORF">LPB140_09720</name>
</gene>
<dbReference type="AlphaFoldDB" id="A0A1L3JD52"/>
<organism evidence="8 9">
    <name type="scientific">Sphingorhabdus lutea</name>
    <dbReference type="NCBI Taxonomy" id="1913578"/>
    <lineage>
        <taxon>Bacteria</taxon>
        <taxon>Pseudomonadati</taxon>
        <taxon>Pseudomonadota</taxon>
        <taxon>Alphaproteobacteria</taxon>
        <taxon>Sphingomonadales</taxon>
        <taxon>Sphingomonadaceae</taxon>
        <taxon>Sphingorhabdus</taxon>
    </lineage>
</organism>